<evidence type="ECO:0000313" key="3">
    <source>
        <dbReference type="Proteomes" id="UP000030651"/>
    </source>
</evidence>
<protein>
    <submittedName>
        <fullName evidence="2">Uncharacterized protein</fullName>
    </submittedName>
</protein>
<accession>W3WTJ7</accession>
<reference evidence="3" key="1">
    <citation type="journal article" date="2015" name="BMC Genomics">
        <title>Genomic and transcriptomic analysis of the endophytic fungus Pestalotiopsis fici reveals its lifestyle and high potential for synthesis of natural products.</title>
        <authorList>
            <person name="Wang X."/>
            <person name="Zhang X."/>
            <person name="Liu L."/>
            <person name="Xiang M."/>
            <person name="Wang W."/>
            <person name="Sun X."/>
            <person name="Che Y."/>
            <person name="Guo L."/>
            <person name="Liu G."/>
            <person name="Guo L."/>
            <person name="Wang C."/>
            <person name="Yin W.B."/>
            <person name="Stadler M."/>
            <person name="Zhang X."/>
            <person name="Liu X."/>
        </authorList>
    </citation>
    <scope>NUCLEOTIDE SEQUENCE [LARGE SCALE GENOMIC DNA]</scope>
    <source>
        <strain evidence="3">W106-1 / CGMCC3.15140</strain>
    </source>
</reference>
<name>W3WTJ7_PESFW</name>
<proteinExistence type="predicted"/>
<dbReference type="Proteomes" id="UP000030651">
    <property type="component" value="Unassembled WGS sequence"/>
</dbReference>
<organism evidence="2 3">
    <name type="scientific">Pestalotiopsis fici (strain W106-1 / CGMCC3.15140)</name>
    <dbReference type="NCBI Taxonomy" id="1229662"/>
    <lineage>
        <taxon>Eukaryota</taxon>
        <taxon>Fungi</taxon>
        <taxon>Dikarya</taxon>
        <taxon>Ascomycota</taxon>
        <taxon>Pezizomycotina</taxon>
        <taxon>Sordariomycetes</taxon>
        <taxon>Xylariomycetidae</taxon>
        <taxon>Amphisphaeriales</taxon>
        <taxon>Sporocadaceae</taxon>
        <taxon>Pestalotiopsis</taxon>
    </lineage>
</organism>
<dbReference type="AlphaFoldDB" id="W3WTJ7"/>
<feature type="region of interest" description="Disordered" evidence="1">
    <location>
        <begin position="1"/>
        <end position="65"/>
    </location>
</feature>
<dbReference type="GeneID" id="19276021"/>
<dbReference type="EMBL" id="KI912116">
    <property type="protein sequence ID" value="ETS77134.1"/>
    <property type="molecule type" value="Genomic_DNA"/>
</dbReference>
<dbReference type="RefSeq" id="XP_007837780.1">
    <property type="nucleotide sequence ID" value="XM_007839589.1"/>
</dbReference>
<evidence type="ECO:0000256" key="1">
    <source>
        <dbReference type="SAM" id="MobiDB-lite"/>
    </source>
</evidence>
<dbReference type="InParanoid" id="W3WTJ7"/>
<dbReference type="OrthoDB" id="10597538at2759"/>
<sequence length="308" mass="35311">MDEGTRDSDFQESPDIEDTSDHEESDCVEQPSDFEYTSDNEDWSDSKRVKLSDPGPTVQQELSRPMPDLPREIRRLIWRELATIALPAIPVRRHIRLEPQDEYKVISDINDGATVLVALDMHDGDGSNFESKYENPLFRLSVMKASPDLFREVLNDVADRVVFAFYSSINSRFTETLAKHYGEMPQAMPRIRTLWPKQPSRGCGWERDYCIKQDYTINLLFEALGTEDPDEEAHGDQIQVDDYPRDGIISSALESWHFNITKPQYQIAIALEPGTLKQPQKVAIGPGLGDCFKDLKRDLNIPMLWVFD</sequence>
<dbReference type="KEGG" id="pfy:PFICI_11008"/>
<feature type="compositionally biased region" description="Acidic residues" evidence="1">
    <location>
        <begin position="10"/>
        <end position="27"/>
    </location>
</feature>
<keyword evidence="3" id="KW-1185">Reference proteome</keyword>
<evidence type="ECO:0000313" key="2">
    <source>
        <dbReference type="EMBL" id="ETS77134.1"/>
    </source>
</evidence>
<gene>
    <name evidence="2" type="ORF">PFICI_11008</name>
</gene>
<dbReference type="HOGENOM" id="CLU_903464_0_0_1"/>